<accession>A0A6A6XPG3</accession>
<name>A0A6A6XPG3_9PLEO</name>
<evidence type="ECO:0000313" key="1">
    <source>
        <dbReference type="EMBL" id="KAF2797407.1"/>
    </source>
</evidence>
<protein>
    <submittedName>
        <fullName evidence="1">Uncharacterized protein</fullName>
    </submittedName>
</protein>
<sequence length="99" mass="11344">MFLFAPAITLLLPCHSTCRQQLWTGRFTSLICFKWLQFHRLLPLSLLSSVYTSLALCDLISEQILHPTGWLGNLSQRARGSIMPIKSYYVYQNVSCATY</sequence>
<reference evidence="1" key="1">
    <citation type="journal article" date="2020" name="Stud. Mycol.">
        <title>101 Dothideomycetes genomes: a test case for predicting lifestyles and emergence of pathogens.</title>
        <authorList>
            <person name="Haridas S."/>
            <person name="Albert R."/>
            <person name="Binder M."/>
            <person name="Bloem J."/>
            <person name="Labutti K."/>
            <person name="Salamov A."/>
            <person name="Andreopoulos B."/>
            <person name="Baker S."/>
            <person name="Barry K."/>
            <person name="Bills G."/>
            <person name="Bluhm B."/>
            <person name="Cannon C."/>
            <person name="Castanera R."/>
            <person name="Culley D."/>
            <person name="Daum C."/>
            <person name="Ezra D."/>
            <person name="Gonzalez J."/>
            <person name="Henrissat B."/>
            <person name="Kuo A."/>
            <person name="Liang C."/>
            <person name="Lipzen A."/>
            <person name="Lutzoni F."/>
            <person name="Magnuson J."/>
            <person name="Mondo S."/>
            <person name="Nolan M."/>
            <person name="Ohm R."/>
            <person name="Pangilinan J."/>
            <person name="Park H.-J."/>
            <person name="Ramirez L."/>
            <person name="Alfaro M."/>
            <person name="Sun H."/>
            <person name="Tritt A."/>
            <person name="Yoshinaga Y."/>
            <person name="Zwiers L.-H."/>
            <person name="Turgeon B."/>
            <person name="Goodwin S."/>
            <person name="Spatafora J."/>
            <person name="Crous P."/>
            <person name="Grigoriev I."/>
        </authorList>
    </citation>
    <scope>NUCLEOTIDE SEQUENCE</scope>
    <source>
        <strain evidence="1">CBS 109.77</strain>
    </source>
</reference>
<dbReference type="EMBL" id="MU001807">
    <property type="protein sequence ID" value="KAF2797407.1"/>
    <property type="molecule type" value="Genomic_DNA"/>
</dbReference>
<dbReference type="AlphaFoldDB" id="A0A6A6XPG3"/>
<dbReference type="Proteomes" id="UP000799757">
    <property type="component" value="Unassembled WGS sequence"/>
</dbReference>
<proteinExistence type="predicted"/>
<gene>
    <name evidence="1" type="ORF">K505DRAFT_142740</name>
</gene>
<organism evidence="1 2">
    <name type="scientific">Melanomma pulvis-pyrius CBS 109.77</name>
    <dbReference type="NCBI Taxonomy" id="1314802"/>
    <lineage>
        <taxon>Eukaryota</taxon>
        <taxon>Fungi</taxon>
        <taxon>Dikarya</taxon>
        <taxon>Ascomycota</taxon>
        <taxon>Pezizomycotina</taxon>
        <taxon>Dothideomycetes</taxon>
        <taxon>Pleosporomycetidae</taxon>
        <taxon>Pleosporales</taxon>
        <taxon>Melanommataceae</taxon>
        <taxon>Melanomma</taxon>
    </lineage>
</organism>
<evidence type="ECO:0000313" key="2">
    <source>
        <dbReference type="Proteomes" id="UP000799757"/>
    </source>
</evidence>
<keyword evidence="2" id="KW-1185">Reference proteome</keyword>